<accession>A0A6N2WTV4</accession>
<dbReference type="InterPro" id="IPR013780">
    <property type="entry name" value="Glyco_hydro_b"/>
</dbReference>
<dbReference type="InterPro" id="IPR017853">
    <property type="entry name" value="GH"/>
</dbReference>
<dbReference type="SMART" id="SM00642">
    <property type="entry name" value="Aamy"/>
    <property type="match status" value="1"/>
</dbReference>
<evidence type="ECO:0000256" key="1">
    <source>
        <dbReference type="ARBA" id="ARBA00008061"/>
    </source>
</evidence>
<sequence>MSDWWKKSVVYQIYPRSFMDSNGDGFGDLQGIIRKLDYLENLGIDVIWLSPVYDSPQQDNGYDIRDYRQMYEKFGTMEDMEELIEKAHDRGIKIVMDLVANHTSDEHQWFAESRKSADNPYSNYYIWKDPKDDGSEPNNWGSSFCGSAWTYDQEREQYYLHFYDKKQPDLNWENETVRREVYDLMKFWMDKGVDGWRMDVIASISKYTDFPDYPEEPGRRYYTGFMHSNGPRLHEFLQEMNREALAEYDCMTVGEAPGSTSENARLFVDPKRRELNMIFTFEHMNIDRIPGHVNRKWALKPFDVRDLKRVMSDWQEKLEGHGWNALYLENHDQPRVISRWGNDTCFRKECAKAYATILHGMKGTPYVYQGEEIGMVNASYELDEYEDVEVKNALLELVEHEKTISREAFKRAVWNKSRDNARTPMQWTDGENAGFTCGTPWFKVNPRYKEINVEEALKDRDSVFHYYQKLIRLRHEEDILTEGSYRLLLPEDDSLFVYQREYKGKKWLVAANLTDVPVPGSRLEGILYPGYKAIIQNEPEIMKNGMLQPFEAFIAEEQL</sequence>
<gene>
    <name evidence="5" type="primary">malL_2</name>
    <name evidence="5" type="ORF">CBLFYP116_03956</name>
</gene>
<reference evidence="5" key="1">
    <citation type="submission" date="2019-11" db="EMBL/GenBank/DDBJ databases">
        <authorList>
            <person name="Feng L."/>
        </authorList>
    </citation>
    <scope>NUCLEOTIDE SEQUENCE</scope>
    <source>
        <strain evidence="5">CbolteaeLFYP116</strain>
    </source>
</reference>
<keyword evidence="2 5" id="KW-0378">Hydrolase</keyword>
<dbReference type="RefSeq" id="WP_002576074.1">
    <property type="nucleotide sequence ID" value="NZ_BAABZS010000001.1"/>
</dbReference>
<dbReference type="EMBL" id="CACRTF010000017">
    <property type="protein sequence ID" value="VYT45176.1"/>
    <property type="molecule type" value="Genomic_DNA"/>
</dbReference>
<evidence type="ECO:0000256" key="3">
    <source>
        <dbReference type="ARBA" id="ARBA00023295"/>
    </source>
</evidence>
<evidence type="ECO:0000259" key="4">
    <source>
        <dbReference type="SMART" id="SM00642"/>
    </source>
</evidence>
<dbReference type="Gene3D" id="3.20.20.80">
    <property type="entry name" value="Glycosidases"/>
    <property type="match status" value="1"/>
</dbReference>
<comment type="similarity">
    <text evidence="1">Belongs to the glycosyl hydrolase 13 family.</text>
</comment>
<evidence type="ECO:0000313" key="5">
    <source>
        <dbReference type="EMBL" id="VYT45176.1"/>
    </source>
</evidence>
<dbReference type="PANTHER" id="PTHR10357:SF184">
    <property type="entry name" value="OLIGO-1,6-GLUCOSIDASE 1"/>
    <property type="match status" value="1"/>
</dbReference>
<evidence type="ECO:0000256" key="2">
    <source>
        <dbReference type="ARBA" id="ARBA00022801"/>
    </source>
</evidence>
<dbReference type="GO" id="GO:0009313">
    <property type="term" value="P:oligosaccharide catabolic process"/>
    <property type="evidence" value="ECO:0007669"/>
    <property type="project" value="TreeGrafter"/>
</dbReference>
<dbReference type="AlphaFoldDB" id="A0A6N2WTV4"/>
<protein>
    <submittedName>
        <fullName evidence="5">Oligo-1,6-glucosidase 1</fullName>
        <ecNumber evidence="5">3.2.1.10</ecNumber>
    </submittedName>
</protein>
<organism evidence="5">
    <name type="scientific">Enterocloster bolteae</name>
    <dbReference type="NCBI Taxonomy" id="208479"/>
    <lineage>
        <taxon>Bacteria</taxon>
        <taxon>Bacillati</taxon>
        <taxon>Bacillota</taxon>
        <taxon>Clostridia</taxon>
        <taxon>Lachnospirales</taxon>
        <taxon>Lachnospiraceae</taxon>
        <taxon>Enterocloster</taxon>
    </lineage>
</organism>
<keyword evidence="3 5" id="KW-0326">Glycosidase</keyword>
<dbReference type="NCBIfam" id="NF008183">
    <property type="entry name" value="PRK10933.1"/>
    <property type="match status" value="1"/>
</dbReference>
<name>A0A6N2WTV4_9FIRM</name>
<dbReference type="GO" id="GO:0004556">
    <property type="term" value="F:alpha-amylase activity"/>
    <property type="evidence" value="ECO:0007669"/>
    <property type="project" value="TreeGrafter"/>
</dbReference>
<dbReference type="Gene3D" id="2.60.40.1180">
    <property type="entry name" value="Golgi alpha-mannosidase II"/>
    <property type="match status" value="1"/>
</dbReference>
<proteinExistence type="inferred from homology"/>
<dbReference type="EC" id="3.2.1.10" evidence="5"/>
<dbReference type="FunFam" id="3.20.20.80:FF:000064">
    <property type="entry name" value="Oligo-1,6-glucosidase"/>
    <property type="match status" value="2"/>
</dbReference>
<dbReference type="GO" id="GO:0004574">
    <property type="term" value="F:oligo-1,6-glucosidase activity"/>
    <property type="evidence" value="ECO:0007669"/>
    <property type="project" value="UniProtKB-EC"/>
</dbReference>
<feature type="domain" description="Glycosyl hydrolase family 13 catalytic" evidence="4">
    <location>
        <begin position="12"/>
        <end position="422"/>
    </location>
</feature>
<dbReference type="InterPro" id="IPR006047">
    <property type="entry name" value="GH13_cat_dom"/>
</dbReference>
<dbReference type="PANTHER" id="PTHR10357">
    <property type="entry name" value="ALPHA-AMYLASE FAMILY MEMBER"/>
    <property type="match status" value="1"/>
</dbReference>
<dbReference type="CDD" id="cd11333">
    <property type="entry name" value="AmyAc_SI_OligoGlu_DGase"/>
    <property type="match status" value="1"/>
</dbReference>
<dbReference type="SUPFAM" id="SSF51011">
    <property type="entry name" value="Glycosyl hydrolase domain"/>
    <property type="match status" value="1"/>
</dbReference>
<dbReference type="GeneID" id="23114050"/>
<dbReference type="InterPro" id="IPR045857">
    <property type="entry name" value="O16G_dom_2"/>
</dbReference>
<dbReference type="Pfam" id="PF00128">
    <property type="entry name" value="Alpha-amylase"/>
    <property type="match status" value="1"/>
</dbReference>
<dbReference type="Gene3D" id="3.90.400.10">
    <property type="entry name" value="Oligo-1,6-glucosidase, Domain 2"/>
    <property type="match status" value="1"/>
</dbReference>
<dbReference type="FunFam" id="3.90.400.10:FF:000002">
    <property type="entry name" value="Sucrose isomerase"/>
    <property type="match status" value="1"/>
</dbReference>
<dbReference type="SUPFAM" id="SSF51445">
    <property type="entry name" value="(Trans)glycosidases"/>
    <property type="match status" value="1"/>
</dbReference>